<proteinExistence type="predicted"/>
<protein>
    <submittedName>
        <fullName evidence="1">Uncharacterized protein</fullName>
    </submittedName>
</protein>
<keyword evidence="2" id="KW-1185">Reference proteome</keyword>
<comment type="caution">
    <text evidence="1">The sequence shown here is derived from an EMBL/GenBank/DDBJ whole genome shotgun (WGS) entry which is preliminary data.</text>
</comment>
<reference evidence="1 2" key="1">
    <citation type="submission" date="2023-04" db="EMBL/GenBank/DDBJ databases">
        <title>Halomonas strains isolated from rhizosphere soil.</title>
        <authorList>
            <person name="Xu L."/>
            <person name="Sun J.-Q."/>
        </authorList>
    </citation>
    <scope>NUCLEOTIDE SEQUENCE [LARGE SCALE GENOMIC DNA]</scope>
    <source>
        <strain evidence="1 2">LR5S20</strain>
    </source>
</reference>
<dbReference type="RefSeq" id="WP_282735058.1">
    <property type="nucleotide sequence ID" value="NZ_JASCQP010000023.1"/>
</dbReference>
<accession>A0ABT6V2E2</accession>
<dbReference type="EMBL" id="JASCQP010000023">
    <property type="protein sequence ID" value="MDI5891097.1"/>
    <property type="molecule type" value="Genomic_DNA"/>
</dbReference>
<evidence type="ECO:0000313" key="2">
    <source>
        <dbReference type="Proteomes" id="UP001225957"/>
    </source>
</evidence>
<name>A0ABT6V2E2_9GAMM</name>
<gene>
    <name evidence="1" type="ORF">QLQ83_08325</name>
</gene>
<evidence type="ECO:0000313" key="1">
    <source>
        <dbReference type="EMBL" id="MDI5891097.1"/>
    </source>
</evidence>
<dbReference type="Proteomes" id="UP001225957">
    <property type="component" value="Unassembled WGS sequence"/>
</dbReference>
<sequence length="267" mass="29577">MSYERRSRHVTLKLERAKTHAVDLESSVAGFLQTQPYRVGIKRDEERRLIYFLEDVAEAPDGIPLLAGDAIQNLVSGLDHLAYQLVCRATDDHPPQPRRIYFPIADSEEKYEATKASKLQGASPEMIAAVDDLHPFRGGNDTLWKLHRLNNIEKHRILFTVGSQAAGIHLGQLLSVHVGDAFPAEAVQAMKGMDLFLNPADKGFPLSPGFELYRGAPDEEPNPELQFRFTVVLNEPEVAEGEAVTGLVSGFVQEVERVVGSLSPLLE</sequence>
<organism evidence="1 2">
    <name type="scientific">Halomonas rhizosphaerae</name>
    <dbReference type="NCBI Taxonomy" id="3043296"/>
    <lineage>
        <taxon>Bacteria</taxon>
        <taxon>Pseudomonadati</taxon>
        <taxon>Pseudomonadota</taxon>
        <taxon>Gammaproteobacteria</taxon>
        <taxon>Oceanospirillales</taxon>
        <taxon>Halomonadaceae</taxon>
        <taxon>Halomonas</taxon>
    </lineage>
</organism>